<dbReference type="Gene3D" id="3.30.390.10">
    <property type="entry name" value="Enolase-like, N-terminal domain"/>
    <property type="match status" value="1"/>
</dbReference>
<gene>
    <name evidence="3" type="ORF">HUG10_20090</name>
</gene>
<accession>A0A7D5GKM8</accession>
<keyword evidence="3" id="KW-0614">Plasmid</keyword>
<dbReference type="AlphaFoldDB" id="A0A7D5GKM8"/>
<evidence type="ECO:0000313" key="3">
    <source>
        <dbReference type="EMBL" id="QLG29911.1"/>
    </source>
</evidence>
<dbReference type="InterPro" id="IPR013341">
    <property type="entry name" value="Mandelate_racemase_N_dom"/>
</dbReference>
<evidence type="ECO:0000259" key="2">
    <source>
        <dbReference type="SMART" id="SM00922"/>
    </source>
</evidence>
<reference evidence="3 4" key="1">
    <citation type="submission" date="2020-07" db="EMBL/GenBank/DDBJ databases">
        <title>Gai3-2, isolated from salt lake.</title>
        <authorList>
            <person name="Cui H."/>
            <person name="Shi X."/>
        </authorList>
    </citation>
    <scope>NUCLEOTIDE SEQUENCE [LARGE SCALE GENOMIC DNA]</scope>
    <source>
        <strain evidence="3 4">Gai3-2</strain>
        <plasmid evidence="3 4">unnamed2</plasmid>
    </source>
</reference>
<feature type="domain" description="Mandelate racemase/muconate lactonizing enzyme C-terminal" evidence="2">
    <location>
        <begin position="152"/>
        <end position="255"/>
    </location>
</feature>
<dbReference type="Gene3D" id="3.20.20.120">
    <property type="entry name" value="Enolase-like C-terminal domain"/>
    <property type="match status" value="1"/>
</dbReference>
<dbReference type="PANTHER" id="PTHR48080:SF2">
    <property type="entry name" value="D-GALACTONATE DEHYDRATASE"/>
    <property type="match status" value="1"/>
</dbReference>
<dbReference type="GO" id="GO:0016829">
    <property type="term" value="F:lyase activity"/>
    <property type="evidence" value="ECO:0007669"/>
    <property type="project" value="UniProtKB-KW"/>
</dbReference>
<sequence length="392" mass="43490">MTPSITAIECVKFSYPIENMRSIGSSGGAVYDPGHVTERPVFAIRIESDLGVTGEYIASNTPPDHLLAQVGMVAGDLLGENPLRIERIWGTLNQSLRKYDKMGHGPIDIALWDLAGKYRDAPVHELLGSYRTRLPTYASTHHGDTNGGLDSPEAYADFAEECLDMGYPAFKIHGWSGDDVDIDREIETVLTVDKRVGDEMDLMLDPGCSYRTFADAIKVGRACDKAEFFWYEDPYSDGGLSQHSHHKLRELIDTPLLQCEHVRGLQIHTDFIANGATDFVRADPEYDGGITGAMKIARIAEGFGLDVEYHAPCPARRHCMAATRNTNYYEMALVHPDTPCTRHVPAYKGDYADLLDSIDNDGTVPVPDGPGLGVEIDWSYVESNEVDRWVYR</sequence>
<evidence type="ECO:0000256" key="1">
    <source>
        <dbReference type="ARBA" id="ARBA00023239"/>
    </source>
</evidence>
<dbReference type="SFLD" id="SFLDG00179">
    <property type="entry name" value="mandelate_racemase"/>
    <property type="match status" value="1"/>
</dbReference>
<proteinExistence type="predicted"/>
<dbReference type="InterPro" id="IPR034593">
    <property type="entry name" value="DgoD-like"/>
</dbReference>
<dbReference type="InterPro" id="IPR029065">
    <property type="entry name" value="Enolase_C-like"/>
</dbReference>
<keyword evidence="4" id="KW-1185">Reference proteome</keyword>
<dbReference type="InterPro" id="IPR029017">
    <property type="entry name" value="Enolase-like_N"/>
</dbReference>
<geneLocation type="plasmid" evidence="3 4">
    <name>unnamed2</name>
</geneLocation>
<dbReference type="Pfam" id="PF13378">
    <property type="entry name" value="MR_MLE_C"/>
    <property type="match status" value="1"/>
</dbReference>
<dbReference type="EMBL" id="CP058531">
    <property type="protein sequence ID" value="QLG29911.1"/>
    <property type="molecule type" value="Genomic_DNA"/>
</dbReference>
<organism evidence="3 4">
    <name type="scientific">Halorarum halophilum</name>
    <dbReference type="NCBI Taxonomy" id="2743090"/>
    <lineage>
        <taxon>Archaea</taxon>
        <taxon>Methanobacteriati</taxon>
        <taxon>Methanobacteriota</taxon>
        <taxon>Stenosarchaea group</taxon>
        <taxon>Halobacteria</taxon>
        <taxon>Halobacteriales</taxon>
        <taxon>Haloferacaceae</taxon>
        <taxon>Halorarum</taxon>
    </lineage>
</organism>
<dbReference type="Pfam" id="PF02746">
    <property type="entry name" value="MR_MLE_N"/>
    <property type="match status" value="1"/>
</dbReference>
<dbReference type="SMART" id="SM00922">
    <property type="entry name" value="MR_MLE"/>
    <property type="match status" value="1"/>
</dbReference>
<protein>
    <submittedName>
        <fullName evidence="3">Mandelate racemase</fullName>
    </submittedName>
</protein>
<dbReference type="OrthoDB" id="42605at2157"/>
<dbReference type="Proteomes" id="UP000509750">
    <property type="component" value="Plasmid unnamed2"/>
</dbReference>
<dbReference type="SUPFAM" id="SSF54826">
    <property type="entry name" value="Enolase N-terminal domain-like"/>
    <property type="match status" value="1"/>
</dbReference>
<dbReference type="InterPro" id="IPR036849">
    <property type="entry name" value="Enolase-like_C_sf"/>
</dbReference>
<evidence type="ECO:0000313" key="4">
    <source>
        <dbReference type="Proteomes" id="UP000509750"/>
    </source>
</evidence>
<dbReference type="InterPro" id="IPR013342">
    <property type="entry name" value="Mandelate_racemase_C"/>
</dbReference>
<dbReference type="KEGG" id="halg:HUG10_20090"/>
<keyword evidence="1" id="KW-0456">Lyase</keyword>
<dbReference type="SUPFAM" id="SSF51604">
    <property type="entry name" value="Enolase C-terminal domain-like"/>
    <property type="match status" value="1"/>
</dbReference>
<dbReference type="GeneID" id="56031185"/>
<name>A0A7D5GKM8_9EURY</name>
<dbReference type="RefSeq" id="WP_179171485.1">
    <property type="nucleotide sequence ID" value="NZ_CP058531.1"/>
</dbReference>
<dbReference type="SFLD" id="SFLDS00001">
    <property type="entry name" value="Enolase"/>
    <property type="match status" value="1"/>
</dbReference>
<dbReference type="PANTHER" id="PTHR48080">
    <property type="entry name" value="D-GALACTONATE DEHYDRATASE-RELATED"/>
    <property type="match status" value="1"/>
</dbReference>